<name>A0A2P5P9R7_9CHLR</name>
<keyword evidence="3 6" id="KW-0249">Electron transport</keyword>
<comment type="function">
    <text evidence="6">Ferredoxins are iron-sulfur proteins that transfer electrons in a wide variety of metabolic reactions.</text>
</comment>
<evidence type="ECO:0000313" key="8">
    <source>
        <dbReference type="Proteomes" id="UP000235653"/>
    </source>
</evidence>
<evidence type="ECO:0000256" key="1">
    <source>
        <dbReference type="ARBA" id="ARBA00022448"/>
    </source>
</evidence>
<dbReference type="AlphaFoldDB" id="A0A2P5P9R7"/>
<dbReference type="PANTHER" id="PTHR36923">
    <property type="entry name" value="FERREDOXIN"/>
    <property type="match status" value="1"/>
</dbReference>
<comment type="caution">
    <text evidence="7">The sequence shown here is derived from an EMBL/GenBank/DDBJ whole genome shotgun (WGS) entry which is preliminary data.</text>
</comment>
<dbReference type="EMBL" id="JQAN02000006">
    <property type="protein sequence ID" value="PPD59053.1"/>
    <property type="molecule type" value="Genomic_DNA"/>
</dbReference>
<dbReference type="RefSeq" id="WP_102330538.1">
    <property type="nucleotide sequence ID" value="NZ_CP058566.2"/>
</dbReference>
<keyword evidence="1 6" id="KW-0813">Transport</keyword>
<dbReference type="PRINTS" id="PR00352">
    <property type="entry name" value="3FE4SFRDOXIN"/>
</dbReference>
<evidence type="ECO:0000313" key="7">
    <source>
        <dbReference type="EMBL" id="PPD59053.1"/>
    </source>
</evidence>
<evidence type="ECO:0000256" key="6">
    <source>
        <dbReference type="RuleBase" id="RU368020"/>
    </source>
</evidence>
<dbReference type="PANTHER" id="PTHR36923:SF3">
    <property type="entry name" value="FERREDOXIN"/>
    <property type="match status" value="1"/>
</dbReference>
<dbReference type="Pfam" id="PF13459">
    <property type="entry name" value="Fer4_15"/>
    <property type="match status" value="1"/>
</dbReference>
<evidence type="ECO:0000256" key="4">
    <source>
        <dbReference type="ARBA" id="ARBA00023004"/>
    </source>
</evidence>
<dbReference type="GO" id="GO:0009055">
    <property type="term" value="F:electron transfer activity"/>
    <property type="evidence" value="ECO:0007669"/>
    <property type="project" value="UniProtKB-UniRule"/>
</dbReference>
<keyword evidence="8" id="KW-1185">Reference proteome</keyword>
<accession>A0A2P5P9R7</accession>
<dbReference type="GO" id="GO:0051536">
    <property type="term" value="F:iron-sulfur cluster binding"/>
    <property type="evidence" value="ECO:0007669"/>
    <property type="project" value="UniProtKB-KW"/>
</dbReference>
<proteinExistence type="predicted"/>
<evidence type="ECO:0000256" key="2">
    <source>
        <dbReference type="ARBA" id="ARBA00022723"/>
    </source>
</evidence>
<protein>
    <recommendedName>
        <fullName evidence="6">Ferredoxin</fullName>
    </recommendedName>
</protein>
<dbReference type="GO" id="GO:0005506">
    <property type="term" value="F:iron ion binding"/>
    <property type="evidence" value="ECO:0007669"/>
    <property type="project" value="UniProtKB-UniRule"/>
</dbReference>
<dbReference type="PROSITE" id="PS51379">
    <property type="entry name" value="4FE4S_FER_2"/>
    <property type="match status" value="1"/>
</dbReference>
<evidence type="ECO:0000256" key="5">
    <source>
        <dbReference type="ARBA" id="ARBA00023014"/>
    </source>
</evidence>
<dbReference type="InterPro" id="IPR001080">
    <property type="entry name" value="3Fe4S_ferredoxin"/>
</dbReference>
<dbReference type="OrthoDB" id="164224at2"/>
<sequence length="69" mass="7528">MRVEIDRDKCIGAADCLEEAPTVFDLDSFGKAILLDPKSVDDEKLLAAARSCPVDAIAIFDDNGNRLYP</sequence>
<dbReference type="InterPro" id="IPR051269">
    <property type="entry name" value="Fe-S_cluster_ET"/>
</dbReference>
<keyword evidence="4 6" id="KW-0408">Iron</keyword>
<dbReference type="Proteomes" id="UP000235653">
    <property type="component" value="Unassembled WGS sequence"/>
</dbReference>
<dbReference type="SUPFAM" id="SSF54862">
    <property type="entry name" value="4Fe-4S ferredoxins"/>
    <property type="match status" value="1"/>
</dbReference>
<keyword evidence="5 6" id="KW-0411">Iron-sulfur</keyword>
<gene>
    <name evidence="7" type="ORF">JP09_001595</name>
</gene>
<reference evidence="7 8" key="1">
    <citation type="journal article" date="2017" name="ISME J.">
        <title>Grape pomace compost harbors organohalide-respiring Dehalogenimonas species with novel reductive dehalogenase genes.</title>
        <authorList>
            <person name="Yang Y."/>
            <person name="Higgins S.A."/>
            <person name="Yan J."/>
            <person name="Simsir B."/>
            <person name="Chourey K."/>
            <person name="Iyer R."/>
            <person name="Hettich R.L."/>
            <person name="Baldwin B."/>
            <person name="Ogles D.M."/>
            <person name="Loffler F.E."/>
        </authorList>
    </citation>
    <scope>NUCLEOTIDE SEQUENCE [LARGE SCALE GENOMIC DNA]</scope>
    <source>
        <strain evidence="7 8">GP</strain>
    </source>
</reference>
<organism evidence="7 8">
    <name type="scientific">Dehalogenimonas etheniformans</name>
    <dbReference type="NCBI Taxonomy" id="1536648"/>
    <lineage>
        <taxon>Bacteria</taxon>
        <taxon>Bacillati</taxon>
        <taxon>Chloroflexota</taxon>
        <taxon>Dehalococcoidia</taxon>
        <taxon>Dehalococcoidales</taxon>
        <taxon>Dehalococcoidaceae</taxon>
        <taxon>Dehalogenimonas</taxon>
    </lineage>
</organism>
<keyword evidence="2 6" id="KW-0479">Metal-binding</keyword>
<dbReference type="InterPro" id="IPR017896">
    <property type="entry name" value="4Fe4S_Fe-S-bd"/>
</dbReference>
<evidence type="ECO:0000256" key="3">
    <source>
        <dbReference type="ARBA" id="ARBA00022982"/>
    </source>
</evidence>
<dbReference type="Gene3D" id="3.30.70.20">
    <property type="match status" value="1"/>
</dbReference>